<accession>A0A8T7LY35</accession>
<evidence type="ECO:0000313" key="5">
    <source>
        <dbReference type="EMBL" id="NWJ45817.1"/>
    </source>
</evidence>
<keyword evidence="8" id="KW-1185">Reference proteome</keyword>
<comment type="function">
    <text evidence="4">Exhibits S-adenosyl-L-methionine-dependent methyltransferase activity.</text>
</comment>
<dbReference type="PANTHER" id="PTHR43619:SF2">
    <property type="entry name" value="S-ADENOSYL-L-METHIONINE-DEPENDENT METHYLTRANSFERASES SUPERFAMILY PROTEIN"/>
    <property type="match status" value="1"/>
</dbReference>
<dbReference type="AlphaFoldDB" id="A0A8T7LY35"/>
<proteinExistence type="inferred from homology"/>
<dbReference type="GO" id="GO:0008168">
    <property type="term" value="F:methyltransferase activity"/>
    <property type="evidence" value="ECO:0007669"/>
    <property type="project" value="UniProtKB-UniRule"/>
</dbReference>
<dbReference type="EMBL" id="CP128399">
    <property type="protein sequence ID" value="WJW67682.1"/>
    <property type="molecule type" value="Genomic_DNA"/>
</dbReference>
<evidence type="ECO:0000313" key="7">
    <source>
        <dbReference type="Proteomes" id="UP000521676"/>
    </source>
</evidence>
<name>A0A8T7LY35_9CHLR</name>
<reference evidence="6" key="2">
    <citation type="journal article" date="2024" name="Nature">
        <title>Anoxygenic phototroph of the Chloroflexota uses a type I reaction centre.</title>
        <authorList>
            <person name="Tsuji J.M."/>
            <person name="Shaw N.A."/>
            <person name="Nagashima S."/>
            <person name="Venkiteswaran J.J."/>
            <person name="Schiff S.L."/>
            <person name="Watanabe T."/>
            <person name="Fukui M."/>
            <person name="Hanada S."/>
            <person name="Tank M."/>
            <person name="Neufeld J.D."/>
        </authorList>
    </citation>
    <scope>NUCLEOTIDE SEQUENCE</scope>
    <source>
        <strain evidence="6">L227-S17</strain>
    </source>
</reference>
<evidence type="ECO:0000256" key="3">
    <source>
        <dbReference type="ARBA" id="ARBA00022679"/>
    </source>
</evidence>
<dbReference type="Pfam" id="PF04072">
    <property type="entry name" value="LCM"/>
    <property type="match status" value="1"/>
</dbReference>
<evidence type="ECO:0000256" key="4">
    <source>
        <dbReference type="RuleBase" id="RU362030"/>
    </source>
</evidence>
<organism evidence="5 7">
    <name type="scientific">Candidatus Chlorohelix allophototropha</name>
    <dbReference type="NCBI Taxonomy" id="3003348"/>
    <lineage>
        <taxon>Bacteria</taxon>
        <taxon>Bacillati</taxon>
        <taxon>Chloroflexota</taxon>
        <taxon>Chloroflexia</taxon>
        <taxon>Candidatus Chloroheliales</taxon>
        <taxon>Candidatus Chloroheliaceae</taxon>
        <taxon>Candidatus Chlorohelix</taxon>
    </lineage>
</organism>
<dbReference type="NCBIfam" id="TIGR00027">
    <property type="entry name" value="mthyl_TIGR00027"/>
    <property type="match status" value="1"/>
</dbReference>
<evidence type="ECO:0000256" key="1">
    <source>
        <dbReference type="ARBA" id="ARBA00008138"/>
    </source>
</evidence>
<dbReference type="EMBL" id="JACATZ010000001">
    <property type="protein sequence ID" value="NWJ45817.1"/>
    <property type="molecule type" value="Genomic_DNA"/>
</dbReference>
<dbReference type="InterPro" id="IPR007213">
    <property type="entry name" value="Ppm1/Ppm2/Tcmp"/>
</dbReference>
<dbReference type="Proteomes" id="UP000521676">
    <property type="component" value="Unassembled WGS sequence"/>
</dbReference>
<comment type="similarity">
    <text evidence="1 4">Belongs to the UPF0677 family.</text>
</comment>
<dbReference type="PANTHER" id="PTHR43619">
    <property type="entry name" value="S-ADENOSYL-L-METHIONINE-DEPENDENT METHYLTRANSFERASE YKTD-RELATED"/>
    <property type="match status" value="1"/>
</dbReference>
<dbReference type="EC" id="2.1.1.-" evidence="4"/>
<dbReference type="GO" id="GO:0032259">
    <property type="term" value="P:methylation"/>
    <property type="evidence" value="ECO:0007669"/>
    <property type="project" value="UniProtKB-KW"/>
</dbReference>
<dbReference type="Proteomes" id="UP001431572">
    <property type="component" value="Chromosome 1"/>
</dbReference>
<sequence length="278" mass="31006">MPKQEASKTALSVAAMRAVHQLFDATPKILDDKVVVQLLGAPFVEQIQTHLARFQTIEANVLRSHILLRSRYAEDRLAKAIERGVQQYLILGAGFDTFPYRQPTWAHSLQIFEVDQPASQQEKRERLLHNDINVPANLEFVTIDFETTSLVDGLKKSSFDSSKPTFVSWLGVMMYLNQDAIDSVLKYVVALPSSSEIVFTFVPPLSSAKQVELAELAAKQGEPWKNYVMPEDLVQSLHSLGFTDITLPTSAELDAWYICGRQDGLGVSNRTLIASAIV</sequence>
<dbReference type="InterPro" id="IPR029063">
    <property type="entry name" value="SAM-dependent_MTases_sf"/>
</dbReference>
<dbReference type="Gene3D" id="3.40.50.150">
    <property type="entry name" value="Vaccinia Virus protein VP39"/>
    <property type="match status" value="1"/>
</dbReference>
<keyword evidence="3" id="KW-0808">Transferase</keyword>
<evidence type="ECO:0000256" key="2">
    <source>
        <dbReference type="ARBA" id="ARBA00022603"/>
    </source>
</evidence>
<protein>
    <recommendedName>
        <fullName evidence="4">S-adenosyl-L-methionine-dependent methyltransferase</fullName>
        <ecNumber evidence="4">2.1.1.-</ecNumber>
    </recommendedName>
</protein>
<dbReference type="RefSeq" id="WP_341469573.1">
    <property type="nucleotide sequence ID" value="NZ_CP128399.1"/>
</dbReference>
<evidence type="ECO:0000313" key="6">
    <source>
        <dbReference type="EMBL" id="WJW67682.1"/>
    </source>
</evidence>
<gene>
    <name evidence="5" type="ORF">HXX08_08065</name>
    <name evidence="6" type="ORF">OZ401_000957</name>
</gene>
<evidence type="ECO:0000313" key="8">
    <source>
        <dbReference type="Proteomes" id="UP001431572"/>
    </source>
</evidence>
<dbReference type="InterPro" id="IPR011610">
    <property type="entry name" value="SAM_mthyl_Trfase_ML2640-like"/>
</dbReference>
<keyword evidence="4" id="KW-0949">S-adenosyl-L-methionine</keyword>
<reference evidence="5 7" key="1">
    <citation type="submission" date="2020-06" db="EMBL/GenBank/DDBJ databases">
        <title>Anoxygenic phototrophic Chloroflexota member uses a Type I reaction center.</title>
        <authorList>
            <person name="Tsuji J.M."/>
            <person name="Shaw N.A."/>
            <person name="Nagashima S."/>
            <person name="Venkiteswaran J."/>
            <person name="Schiff S.L."/>
            <person name="Hanada S."/>
            <person name="Tank M."/>
            <person name="Neufeld J.D."/>
        </authorList>
    </citation>
    <scope>NUCLEOTIDE SEQUENCE [LARGE SCALE GENOMIC DNA]</scope>
    <source>
        <strain evidence="5">L227-S17</strain>
    </source>
</reference>
<keyword evidence="2 4" id="KW-0489">Methyltransferase</keyword>
<dbReference type="SUPFAM" id="SSF53335">
    <property type="entry name" value="S-adenosyl-L-methionine-dependent methyltransferases"/>
    <property type="match status" value="1"/>
</dbReference>